<keyword evidence="3 6" id="KW-0812">Transmembrane</keyword>
<feature type="transmembrane region" description="Helical" evidence="6">
    <location>
        <begin position="296"/>
        <end position="318"/>
    </location>
</feature>
<dbReference type="InterPro" id="IPR020846">
    <property type="entry name" value="MFS_dom"/>
</dbReference>
<proteinExistence type="inferred from homology"/>
<feature type="transmembrane region" description="Helical" evidence="6">
    <location>
        <begin position="117"/>
        <end position="136"/>
    </location>
</feature>
<keyword evidence="8" id="KW-0762">Sugar transport</keyword>
<comment type="subcellular location">
    <subcellularLocation>
        <location evidence="1">Membrane</location>
        <topology evidence="1">Multi-pass membrane protein</topology>
    </subcellularLocation>
</comment>
<dbReference type="SUPFAM" id="SSF103473">
    <property type="entry name" value="MFS general substrate transporter"/>
    <property type="match status" value="1"/>
</dbReference>
<dbReference type="InterPro" id="IPR036259">
    <property type="entry name" value="MFS_trans_sf"/>
</dbReference>
<keyword evidence="5 6" id="KW-0472">Membrane</keyword>
<evidence type="ECO:0000259" key="7">
    <source>
        <dbReference type="PROSITE" id="PS50850"/>
    </source>
</evidence>
<keyword evidence="9" id="KW-1185">Reference proteome</keyword>
<evidence type="ECO:0000256" key="3">
    <source>
        <dbReference type="ARBA" id="ARBA00022692"/>
    </source>
</evidence>
<dbReference type="InterPro" id="IPR005829">
    <property type="entry name" value="Sugar_transporter_CS"/>
</dbReference>
<evidence type="ECO:0000313" key="9">
    <source>
        <dbReference type="Proteomes" id="UP001244011"/>
    </source>
</evidence>
<dbReference type="EMBL" id="MU839032">
    <property type="protein sequence ID" value="KAK1762945.1"/>
    <property type="molecule type" value="Genomic_DNA"/>
</dbReference>
<dbReference type="PROSITE" id="PS00216">
    <property type="entry name" value="SUGAR_TRANSPORT_1"/>
    <property type="match status" value="1"/>
</dbReference>
<name>A0AAJ0FJB5_9PEZI</name>
<feature type="transmembrane region" description="Helical" evidence="6">
    <location>
        <begin position="38"/>
        <end position="60"/>
    </location>
</feature>
<feature type="transmembrane region" description="Helical" evidence="6">
    <location>
        <begin position="151"/>
        <end position="169"/>
    </location>
</feature>
<evidence type="ECO:0000256" key="4">
    <source>
        <dbReference type="ARBA" id="ARBA00022989"/>
    </source>
</evidence>
<feature type="domain" description="Major facilitator superfamily (MFS) profile" evidence="7">
    <location>
        <begin position="1"/>
        <end position="416"/>
    </location>
</feature>
<evidence type="ECO:0000256" key="2">
    <source>
        <dbReference type="ARBA" id="ARBA00010992"/>
    </source>
</evidence>
<dbReference type="PROSITE" id="PS00217">
    <property type="entry name" value="SUGAR_TRANSPORT_2"/>
    <property type="match status" value="1"/>
</dbReference>
<feature type="transmembrane region" description="Helical" evidence="6">
    <location>
        <begin position="236"/>
        <end position="254"/>
    </location>
</feature>
<dbReference type="InterPro" id="IPR005828">
    <property type="entry name" value="MFS_sugar_transport-like"/>
</dbReference>
<dbReference type="PANTHER" id="PTHR48022:SF47">
    <property type="entry name" value="MAJOR FACILITATOR SUPERFAMILY (MFS) PROFILE DOMAIN-CONTAINING PROTEIN"/>
    <property type="match status" value="1"/>
</dbReference>
<dbReference type="RefSeq" id="XP_060279158.1">
    <property type="nucleotide sequence ID" value="XM_060426278.1"/>
</dbReference>
<dbReference type="InterPro" id="IPR050360">
    <property type="entry name" value="MFS_Sugar_Transporters"/>
</dbReference>
<dbReference type="PANTHER" id="PTHR48022">
    <property type="entry name" value="PLASTIDIC GLUCOSE TRANSPORTER 4"/>
    <property type="match status" value="1"/>
</dbReference>
<dbReference type="Pfam" id="PF00083">
    <property type="entry name" value="Sugar_tr"/>
    <property type="match status" value="1"/>
</dbReference>
<dbReference type="GO" id="GO:0016020">
    <property type="term" value="C:membrane"/>
    <property type="evidence" value="ECO:0007669"/>
    <property type="project" value="UniProtKB-SubCell"/>
</dbReference>
<evidence type="ECO:0000313" key="8">
    <source>
        <dbReference type="EMBL" id="KAK1762945.1"/>
    </source>
</evidence>
<dbReference type="PROSITE" id="PS50850">
    <property type="entry name" value="MFS"/>
    <property type="match status" value="1"/>
</dbReference>
<dbReference type="GeneID" id="85309465"/>
<feature type="transmembrane region" description="Helical" evidence="6">
    <location>
        <begin position="6"/>
        <end position="26"/>
    </location>
</feature>
<evidence type="ECO:0000256" key="1">
    <source>
        <dbReference type="ARBA" id="ARBA00004141"/>
    </source>
</evidence>
<dbReference type="GO" id="GO:0005351">
    <property type="term" value="F:carbohydrate:proton symporter activity"/>
    <property type="evidence" value="ECO:0007669"/>
    <property type="project" value="TreeGrafter"/>
</dbReference>
<gene>
    <name evidence="8" type="ORF">QBC33DRAFT_519145</name>
</gene>
<reference evidence="8" key="1">
    <citation type="submission" date="2023-06" db="EMBL/GenBank/DDBJ databases">
        <title>Genome-scale phylogeny and comparative genomics of the fungal order Sordariales.</title>
        <authorList>
            <consortium name="Lawrence Berkeley National Laboratory"/>
            <person name="Hensen N."/>
            <person name="Bonometti L."/>
            <person name="Westerberg I."/>
            <person name="Brannstrom I.O."/>
            <person name="Guillou S."/>
            <person name="Cros-Aarteil S."/>
            <person name="Calhoun S."/>
            <person name="Haridas S."/>
            <person name="Kuo A."/>
            <person name="Mondo S."/>
            <person name="Pangilinan J."/>
            <person name="Riley R."/>
            <person name="Labutti K."/>
            <person name="Andreopoulos B."/>
            <person name="Lipzen A."/>
            <person name="Chen C."/>
            <person name="Yanf M."/>
            <person name="Daum C."/>
            <person name="Ng V."/>
            <person name="Clum A."/>
            <person name="Steindorff A."/>
            <person name="Ohm R."/>
            <person name="Martin F."/>
            <person name="Silar P."/>
            <person name="Natvig D."/>
            <person name="Lalanne C."/>
            <person name="Gautier V."/>
            <person name="Ament-Velasquez S.L."/>
            <person name="Kruys A."/>
            <person name="Hutchinson M.I."/>
            <person name="Powell A.J."/>
            <person name="Barry K."/>
            <person name="Miller A.N."/>
            <person name="Grigoriev I.V."/>
            <person name="Debuchy R."/>
            <person name="Gladieux P."/>
            <person name="Thoren M.H."/>
            <person name="Johannesson H."/>
        </authorList>
    </citation>
    <scope>NUCLEOTIDE SEQUENCE</scope>
    <source>
        <strain evidence="8">8032-3</strain>
    </source>
</reference>
<organism evidence="8 9">
    <name type="scientific">Phialemonium atrogriseum</name>
    <dbReference type="NCBI Taxonomy" id="1093897"/>
    <lineage>
        <taxon>Eukaryota</taxon>
        <taxon>Fungi</taxon>
        <taxon>Dikarya</taxon>
        <taxon>Ascomycota</taxon>
        <taxon>Pezizomycotina</taxon>
        <taxon>Sordariomycetes</taxon>
        <taxon>Sordariomycetidae</taxon>
        <taxon>Cephalothecales</taxon>
        <taxon>Cephalothecaceae</taxon>
        <taxon>Phialemonium</taxon>
    </lineage>
</organism>
<comment type="caution">
    <text evidence="8">The sequence shown here is derived from an EMBL/GenBank/DDBJ whole genome shotgun (WGS) entry which is preliminary data.</text>
</comment>
<comment type="similarity">
    <text evidence="2">Belongs to the major facilitator superfamily. Sugar transporter (TC 2.A.1.1) family.</text>
</comment>
<feature type="transmembrane region" description="Helical" evidence="6">
    <location>
        <begin position="393"/>
        <end position="410"/>
    </location>
</feature>
<dbReference type="AlphaFoldDB" id="A0AAJ0FJB5"/>
<keyword evidence="8" id="KW-0813">Transport</keyword>
<dbReference type="Gene3D" id="1.20.1250.20">
    <property type="entry name" value="MFS general substrate transporter like domains"/>
    <property type="match status" value="1"/>
</dbReference>
<sequence length="468" mass="50715">MVALPKIYNVHFVAIIATLGGALYVFCPERLASRAHCFGFDMSSMSAIVGAIGSAVAGPMSEKFGRRDSIMFACVSCRNYGQLIAGRVLNGFTVGITLSQVPVYLAEIARPEKRGSLVIVQQLAIEAGILIMYFIGHGCSKIDSTASFCTAWGTQFIPAAFLIAGLPFLPRSPRWLAKVGREKEAIETLANIQAGASTEDPLVIVEWEEIVTTMRAEREAGRGWRKFFHDGMWKRILAGMSQLAGANVIVYYLTYIAQMAGLTGDVGMVTSGIQYAVFIIFTRVMWVFIDRTGRRTLLVWGALGMGFCHLVIGGVMGAHHTEVPGGVGDPPNANVVIAVNPGAPRPTPSSSSQVSSLGTRATGMSMAAMSNWVFNFALGMFTPPALQNITWRLFIIFGVLCIVAAAYFFLTYPEACGKTLEEVEAMFDKDGPLPWKTKKGESRLEAEIEAVMARKTHGEPEVAESEKV</sequence>
<evidence type="ECO:0000256" key="6">
    <source>
        <dbReference type="SAM" id="Phobius"/>
    </source>
</evidence>
<accession>A0AAJ0FJB5</accession>
<feature type="transmembrane region" description="Helical" evidence="6">
    <location>
        <begin position="266"/>
        <end position="289"/>
    </location>
</feature>
<evidence type="ECO:0000256" key="5">
    <source>
        <dbReference type="ARBA" id="ARBA00023136"/>
    </source>
</evidence>
<keyword evidence="4 6" id="KW-1133">Transmembrane helix</keyword>
<protein>
    <submittedName>
        <fullName evidence="8">Sugar transporter-like protein</fullName>
    </submittedName>
</protein>
<dbReference type="Proteomes" id="UP001244011">
    <property type="component" value="Unassembled WGS sequence"/>
</dbReference>